<dbReference type="Proteomes" id="UP001281761">
    <property type="component" value="Unassembled WGS sequence"/>
</dbReference>
<dbReference type="InterPro" id="IPR011989">
    <property type="entry name" value="ARM-like"/>
</dbReference>
<dbReference type="Gene3D" id="1.25.10.10">
    <property type="entry name" value="Leucine-rich Repeat Variant"/>
    <property type="match status" value="1"/>
</dbReference>
<dbReference type="EMBL" id="JARBJD010000293">
    <property type="protein sequence ID" value="KAK2944558.1"/>
    <property type="molecule type" value="Genomic_DNA"/>
</dbReference>
<evidence type="ECO:0000313" key="1">
    <source>
        <dbReference type="EMBL" id="KAK2944558.1"/>
    </source>
</evidence>
<organism evidence="1 2">
    <name type="scientific">Blattamonas nauphoetae</name>
    <dbReference type="NCBI Taxonomy" id="2049346"/>
    <lineage>
        <taxon>Eukaryota</taxon>
        <taxon>Metamonada</taxon>
        <taxon>Preaxostyla</taxon>
        <taxon>Oxymonadida</taxon>
        <taxon>Blattamonas</taxon>
    </lineage>
</organism>
<accession>A0ABQ9WYG2</accession>
<keyword evidence="2" id="KW-1185">Reference proteome</keyword>
<reference evidence="1 2" key="1">
    <citation type="journal article" date="2022" name="bioRxiv">
        <title>Genomics of Preaxostyla Flagellates Illuminates Evolutionary Transitions and the Path Towards Mitochondrial Loss.</title>
        <authorList>
            <person name="Novak L.V.F."/>
            <person name="Treitli S.C."/>
            <person name="Pyrih J."/>
            <person name="Halakuc P."/>
            <person name="Pipaliya S.V."/>
            <person name="Vacek V."/>
            <person name="Brzon O."/>
            <person name="Soukal P."/>
            <person name="Eme L."/>
            <person name="Dacks J.B."/>
            <person name="Karnkowska A."/>
            <person name="Elias M."/>
            <person name="Hampl V."/>
        </authorList>
    </citation>
    <scope>NUCLEOTIDE SEQUENCE [LARGE SCALE GENOMIC DNA]</scope>
    <source>
        <strain evidence="1">NAU3</strain>
        <tissue evidence="1">Gut</tissue>
    </source>
</reference>
<protein>
    <submittedName>
        <fullName evidence="1">Uncharacterized protein</fullName>
    </submittedName>
</protein>
<gene>
    <name evidence="1" type="ORF">BLNAU_20512</name>
</gene>
<name>A0ABQ9WYG2_9EUKA</name>
<dbReference type="SUPFAM" id="SSF48371">
    <property type="entry name" value="ARM repeat"/>
    <property type="match status" value="1"/>
</dbReference>
<dbReference type="InterPro" id="IPR016024">
    <property type="entry name" value="ARM-type_fold"/>
</dbReference>
<comment type="caution">
    <text evidence="1">The sequence shown here is derived from an EMBL/GenBank/DDBJ whole genome shotgun (WGS) entry which is preliminary data.</text>
</comment>
<evidence type="ECO:0000313" key="2">
    <source>
        <dbReference type="Proteomes" id="UP001281761"/>
    </source>
</evidence>
<proteinExistence type="predicted"/>
<sequence>MGRLMTTLNCNFLPQSRVLPSTNSFSISSSARSIQQNLIEPINSVVVPLASVETSFPSLCEVLQIHTNNFDSTTTRSSVRSFLVSELSHVILDKTSPNASTVQKCFVRMTSGQKTGEIDTRESVEESLRMIDLSAGQAIDPSERLPQLRFVQFSYSFESSEIIFSSLTRLFRLQPTLPTILAEKGQLVKGCNLIEFNCRKNYHQRERDGVLRHEGTDCLDKHIEADLGDDKKHIKGGTKRVVEEGTFFNILEWIFLAIPESDDLDGNAPPHTFARLAPDLIMFIASDNTTVSQAARTAFERVIGMTPSEADVFLTQTSLDIHTAENGMILSSGSHIPTETSLLRQARSAVATVCGSRKDSDEIFSKGMSSPRFYRDLLQLYTCTAALAVFLSPSASSPPPAKLSHLVRCVLEFGALSCCYRGYELTLYEAEHILEVIQQIDLRLFPFVDVPTKIALSSVFPGLPKAFATMKPDFSFQSLVRIGKVLLSEGLSTDPRISRNLLAFFDTAGDETVKTACRSLLTNHLAKATSTTTKQSPELGTDNTVRSEEVAETDVMCHLVRLMDGTSSSSKQEFLLPLGTYLLWDVEKIRSFQASPDPFLPELLSQVSRLDSPVIASNALNALSHSLNTFPTHFQSTSTKQIVSAVVDTLSSLQKSSTQVFCFAFTLNSFGKSKRVAKAAMNCAWSLINSGAPDRHLIAPLLEPFVSADDSSLVTRAVDTVRLLMQKTHFSQNRIQLNSRVGPLVEILADVWLFEVVNIAKSDQSLCLIDAEWRRHIVPDQCGSLIEACHRRLLTILSTLLKPRERNECGEVGIIASLPSLPVQTIIKLTVMALNDTVYNLTPYSGLTQRFPLSRDIIWRGHTLLVRLGTTSFVDYCHVIDTLRNIFTFKQKPPSLEPLIDFYAERILDAIDKVPKERWQFLSVLSRWTRSKDRFLLGDASWRRLVEKVKEEGIEDQLPLNFKDVREGFPRYLGLNCPPQSQP</sequence>